<keyword evidence="1" id="KW-0560">Oxidoreductase</keyword>
<dbReference type="PANTHER" id="PTHR47307:SF1">
    <property type="entry name" value="GLUTATHIONE-REGULATED POTASSIUM-EFFLUX SYSTEM ANCILLARY PROTEIN KEFG"/>
    <property type="match status" value="1"/>
</dbReference>
<protein>
    <submittedName>
        <fullName evidence="3">NAD(P)H-dependent oxidoreductase</fullName>
    </submittedName>
</protein>
<proteinExistence type="predicted"/>
<dbReference type="Pfam" id="PF02525">
    <property type="entry name" value="Flavodoxin_2"/>
    <property type="match status" value="1"/>
</dbReference>
<reference evidence="3" key="1">
    <citation type="submission" date="2020-09" db="EMBL/GenBank/DDBJ databases">
        <title>Bacillus faecalis sp. nov., a moderately halophilic bacterium isolated from cow faeces.</title>
        <authorList>
            <person name="Jiang L."/>
            <person name="Lee J."/>
        </authorList>
    </citation>
    <scope>NUCLEOTIDE SEQUENCE</scope>
    <source>
        <strain evidence="3">AGMB 02131</strain>
    </source>
</reference>
<dbReference type="EMBL" id="JACXSI010000036">
    <property type="protein sequence ID" value="MBD3109520.1"/>
    <property type="molecule type" value="Genomic_DNA"/>
</dbReference>
<dbReference type="SUPFAM" id="SSF52218">
    <property type="entry name" value="Flavoproteins"/>
    <property type="match status" value="1"/>
</dbReference>
<feature type="domain" description="Flavodoxin-like fold" evidence="2">
    <location>
        <begin position="1"/>
        <end position="161"/>
    </location>
</feature>
<dbReference type="GO" id="GO:0009055">
    <property type="term" value="F:electron transfer activity"/>
    <property type="evidence" value="ECO:0007669"/>
    <property type="project" value="TreeGrafter"/>
</dbReference>
<dbReference type="PANTHER" id="PTHR47307">
    <property type="entry name" value="GLUTATHIONE-REGULATED POTASSIUM-EFFLUX SYSTEM ANCILLARY PROTEIN KEFG"/>
    <property type="match status" value="1"/>
</dbReference>
<comment type="caution">
    <text evidence="3">The sequence shown here is derived from an EMBL/GenBank/DDBJ whole genome shotgun (WGS) entry which is preliminary data.</text>
</comment>
<dbReference type="InterPro" id="IPR003680">
    <property type="entry name" value="Flavodoxin_fold"/>
</dbReference>
<organism evidence="3 4">
    <name type="scientific">Peribacillus faecalis</name>
    <dbReference type="NCBI Taxonomy" id="2772559"/>
    <lineage>
        <taxon>Bacteria</taxon>
        <taxon>Bacillati</taxon>
        <taxon>Bacillota</taxon>
        <taxon>Bacilli</taxon>
        <taxon>Bacillales</taxon>
        <taxon>Bacillaceae</taxon>
        <taxon>Peribacillus</taxon>
    </lineage>
</organism>
<dbReference type="GO" id="GO:0003955">
    <property type="term" value="F:NAD(P)H dehydrogenase (quinone) activity"/>
    <property type="evidence" value="ECO:0007669"/>
    <property type="project" value="TreeGrafter"/>
</dbReference>
<name>A0A927HBA0_9BACI</name>
<evidence type="ECO:0000313" key="4">
    <source>
        <dbReference type="Proteomes" id="UP000602076"/>
    </source>
</evidence>
<dbReference type="Gene3D" id="3.40.50.360">
    <property type="match status" value="1"/>
</dbReference>
<dbReference type="InterPro" id="IPR046980">
    <property type="entry name" value="KefG/KefF"/>
</dbReference>
<dbReference type="AlphaFoldDB" id="A0A927HBA0"/>
<dbReference type="RefSeq" id="WP_190999058.1">
    <property type="nucleotide sequence ID" value="NZ_JACXSI010000036.1"/>
</dbReference>
<gene>
    <name evidence="3" type="ORF">IEO70_14320</name>
</gene>
<evidence type="ECO:0000256" key="1">
    <source>
        <dbReference type="ARBA" id="ARBA00023002"/>
    </source>
</evidence>
<dbReference type="Proteomes" id="UP000602076">
    <property type="component" value="Unassembled WGS sequence"/>
</dbReference>
<accession>A0A927HBA0</accession>
<dbReference type="GO" id="GO:0010181">
    <property type="term" value="F:FMN binding"/>
    <property type="evidence" value="ECO:0007669"/>
    <property type="project" value="TreeGrafter"/>
</dbReference>
<dbReference type="InterPro" id="IPR029039">
    <property type="entry name" value="Flavoprotein-like_sf"/>
</dbReference>
<keyword evidence="4" id="KW-1185">Reference proteome</keyword>
<evidence type="ECO:0000313" key="3">
    <source>
        <dbReference type="EMBL" id="MBD3109520.1"/>
    </source>
</evidence>
<sequence length="166" mass="19327">MKTLVILSHPIFETSSLNKQVVAELKKYPDKYTIHHLEEEYPDEEINVAAEQRLIENHDNLVLEFPIYWYNCPHLLKKWLDEVLEFNWAFGPEGHAIENKRVALIVTTGADKSHYQNKGTTMNEVLTPFKMTFEHTKSNYQGFFAIFGPITTEDVVQDAVNFLKKL</sequence>
<evidence type="ECO:0000259" key="2">
    <source>
        <dbReference type="Pfam" id="PF02525"/>
    </source>
</evidence>